<protein>
    <recommendedName>
        <fullName evidence="3">MarR family transcriptional regulator</fullName>
    </recommendedName>
</protein>
<gene>
    <name evidence="1" type="ORF">P4826_17000</name>
</gene>
<evidence type="ECO:0000313" key="2">
    <source>
        <dbReference type="Proteomes" id="UP001303211"/>
    </source>
</evidence>
<sequence length="519" mass="58768">MRERFNTVAVAIPAQQFHVRCHVSIERQVPVMTDFAVRLLHLTGPLEINAMQEYFGLSSSQTIDLIDLLRSEGLVEESGGRYSLTSYAEGRFVGSSDDLPRFTRIVERQSRPVFELLSYTPIPKALSGTYWDNALELEWASNDEAHGQTVERAEAAFHQHFLDIERFQQDEEWRRAFSCYKVDSITSGRPFNVPLPVHFEVDLDGNVEFDVDTQLDLLPDELRSRVRRLTADRIGSLKAHSDYFKGFVDFFEDALLLRYLPVSRADGKSASSVIQSGHKLVLRKPLDFDFQRYIREVHGGADGEVYDDKRSRALLGALYMPKNQDRLVEALSAAADHFKRAATADTSYPLEMLWVIPETDLWGRTELVRRFIERLSATIANVWGEPVDVVGIAPALQDEPVERIRKRGNLLLDAGFSKVYLGPSIARFERFETMVLPGVYGAAMYQWKVPSMDVLSVPIGFGTHSPKALHRLSKLARNAGANALHRVWRGSGKDGEDRKLKYTAASASDFLYLDDFVMD</sequence>
<name>A0ABZ0J1G8_9BURK</name>
<organism evidence="1 2">
    <name type="scientific">Diaphorobacter limosus</name>
    <dbReference type="NCBI Taxonomy" id="3036128"/>
    <lineage>
        <taxon>Bacteria</taxon>
        <taxon>Pseudomonadati</taxon>
        <taxon>Pseudomonadota</taxon>
        <taxon>Betaproteobacteria</taxon>
        <taxon>Burkholderiales</taxon>
        <taxon>Comamonadaceae</taxon>
        <taxon>Diaphorobacter</taxon>
    </lineage>
</organism>
<reference evidence="1 2" key="1">
    <citation type="submission" date="2023-03" db="EMBL/GenBank/DDBJ databases">
        <title>Diaphorobacter basophil sp. nov., isolated from a sewage-treatment plant.</title>
        <authorList>
            <person name="Yang K."/>
        </authorList>
    </citation>
    <scope>NUCLEOTIDE SEQUENCE [LARGE SCALE GENOMIC DNA]</scope>
    <source>
        <strain evidence="1 2">Y-1</strain>
    </source>
</reference>
<accession>A0ABZ0J1G8</accession>
<keyword evidence="2" id="KW-1185">Reference proteome</keyword>
<dbReference type="RefSeq" id="WP_317701539.1">
    <property type="nucleotide sequence ID" value="NZ_CP136921.1"/>
</dbReference>
<proteinExistence type="predicted"/>
<evidence type="ECO:0000313" key="1">
    <source>
        <dbReference type="EMBL" id="WOO32070.1"/>
    </source>
</evidence>
<dbReference type="Proteomes" id="UP001303211">
    <property type="component" value="Chromosome"/>
</dbReference>
<dbReference type="EMBL" id="CP136921">
    <property type="protein sequence ID" value="WOO32070.1"/>
    <property type="molecule type" value="Genomic_DNA"/>
</dbReference>
<evidence type="ECO:0008006" key="3">
    <source>
        <dbReference type="Google" id="ProtNLM"/>
    </source>
</evidence>